<dbReference type="VEuPathDB" id="VectorBase:ASIS011399"/>
<dbReference type="InterPro" id="IPR002083">
    <property type="entry name" value="MATH/TRAF_dom"/>
</dbReference>
<proteinExistence type="predicted"/>
<dbReference type="AlphaFoldDB" id="A0A084VNR3"/>
<organism evidence="8">
    <name type="scientific">Anopheles sinensis</name>
    <name type="common">Mosquito</name>
    <dbReference type="NCBI Taxonomy" id="74873"/>
    <lineage>
        <taxon>Eukaryota</taxon>
        <taxon>Metazoa</taxon>
        <taxon>Ecdysozoa</taxon>
        <taxon>Arthropoda</taxon>
        <taxon>Hexapoda</taxon>
        <taxon>Insecta</taxon>
        <taxon>Pterygota</taxon>
        <taxon>Neoptera</taxon>
        <taxon>Endopterygota</taxon>
        <taxon>Diptera</taxon>
        <taxon>Nematocera</taxon>
        <taxon>Culicoidea</taxon>
        <taxon>Culicidae</taxon>
        <taxon>Anophelinae</taxon>
        <taxon>Anopheles</taxon>
    </lineage>
</organism>
<evidence type="ECO:0000256" key="4">
    <source>
        <dbReference type="ARBA" id="ARBA00022833"/>
    </source>
</evidence>
<dbReference type="OMA" id="GWGQNHF"/>
<dbReference type="STRING" id="74873.A0A084VNR3"/>
<dbReference type="GO" id="GO:0051865">
    <property type="term" value="P:protein autoubiquitination"/>
    <property type="evidence" value="ECO:0007669"/>
    <property type="project" value="TreeGrafter"/>
</dbReference>
<feature type="domain" description="MATH" evidence="7">
    <location>
        <begin position="399"/>
        <end position="520"/>
    </location>
</feature>
<name>A0A084VNR3_ANOSI</name>
<dbReference type="InterPro" id="IPR001841">
    <property type="entry name" value="Znf_RING"/>
</dbReference>
<comment type="subcellular location">
    <subcellularLocation>
        <location evidence="1">Cytoplasm</location>
    </subcellularLocation>
</comment>
<accession>A0A084VNR3</accession>
<dbReference type="VEuPathDB" id="VectorBase:ASIC007047"/>
<keyword evidence="3 5" id="KW-0863">Zinc-finger</keyword>
<evidence type="ECO:0000256" key="1">
    <source>
        <dbReference type="ARBA" id="ARBA00004496"/>
    </source>
</evidence>
<evidence type="ECO:0000256" key="3">
    <source>
        <dbReference type="ARBA" id="ARBA00022771"/>
    </source>
</evidence>
<dbReference type="GO" id="GO:0005778">
    <property type="term" value="C:peroxisomal membrane"/>
    <property type="evidence" value="ECO:0007669"/>
    <property type="project" value="TreeGrafter"/>
</dbReference>
<dbReference type="GO" id="GO:0006513">
    <property type="term" value="P:protein monoubiquitination"/>
    <property type="evidence" value="ECO:0007669"/>
    <property type="project" value="TreeGrafter"/>
</dbReference>
<keyword evidence="4" id="KW-0862">Zinc</keyword>
<evidence type="ECO:0000256" key="5">
    <source>
        <dbReference type="PROSITE-ProRule" id="PRU00175"/>
    </source>
</evidence>
<keyword evidence="10" id="KW-1185">Reference proteome</keyword>
<dbReference type="PROSITE" id="PS50089">
    <property type="entry name" value="ZF_RING_2"/>
    <property type="match status" value="1"/>
</dbReference>
<evidence type="ECO:0000259" key="6">
    <source>
        <dbReference type="PROSITE" id="PS50089"/>
    </source>
</evidence>
<dbReference type="Proteomes" id="UP000030765">
    <property type="component" value="Unassembled WGS sequence"/>
</dbReference>
<evidence type="ECO:0000313" key="9">
    <source>
        <dbReference type="EnsemblMetazoa" id="ASIC007047-PA"/>
    </source>
</evidence>
<reference evidence="9" key="2">
    <citation type="submission" date="2020-05" db="UniProtKB">
        <authorList>
            <consortium name="EnsemblMetazoa"/>
        </authorList>
    </citation>
    <scope>IDENTIFICATION</scope>
</reference>
<dbReference type="PROSITE" id="PS50144">
    <property type="entry name" value="MATH"/>
    <property type="match status" value="2"/>
</dbReference>
<dbReference type="OrthoDB" id="192247at2759"/>
<evidence type="ECO:0000313" key="10">
    <source>
        <dbReference type="Proteomes" id="UP000030765"/>
    </source>
</evidence>
<dbReference type="InterPro" id="IPR053003">
    <property type="entry name" value="TRIM_RBCC_E3_ubiq-ligases"/>
</dbReference>
<dbReference type="GO" id="GO:0031625">
    <property type="term" value="F:ubiquitin protein ligase binding"/>
    <property type="evidence" value="ECO:0007669"/>
    <property type="project" value="TreeGrafter"/>
</dbReference>
<feature type="domain" description="MATH" evidence="7">
    <location>
        <begin position="247"/>
        <end position="365"/>
    </location>
</feature>
<keyword evidence="3 5" id="KW-0479">Metal-binding</keyword>
<dbReference type="EMBL" id="ATLV01014846">
    <property type="status" value="NOT_ANNOTATED_CDS"/>
    <property type="molecule type" value="Genomic_DNA"/>
</dbReference>
<dbReference type="InterPro" id="IPR008974">
    <property type="entry name" value="TRAF-like"/>
</dbReference>
<sequence>MASGSADQLVQLLGETIECPICLSSVDDPRLCPACSKLFCHGCIRQWLQKEECENGSSKCPNCKCNRTLEEFVSFRSGSAIDALKSIVDSKNDPSISSMSEGQTVCPERVQQGLRKLLLETEAVFIETEQRITQELDKQRALLKQSKDNLIKTINIMVQQEFREIHKQFHDKMEEANAWSDILTKNLDKHQIKLETAKYMVENEPSENLLHKRPELEQTCAKLVEDLKVISPNVKPYQFNSQLIPEPSTWKFSVRKYSAARSSNEVQYSDLVTDDIGSVWRLEVHPNGYDDAKNTSLSIFLQLYSGIEGQYHYSVELLGANRSHVYEDETYFELRKGWGQNHFIDLKALQDSYLLEDGLELRFSVRALNLIDKYEKMKKRASLLSAEVDLLKKETKPDCLNHVFTVRNVVEAAKNFGCLYSDVLADDLGGSWRLQIFPGGNGECKGNFLSIFLELHNGIPNKYEFTVALLHRSEKKVVKKTLEYCFQPALPFGWKTFLGREEFINNGYIQKDSLSIRLTITPPSALQKFNYLRQYHERALAAMPLARPESSVVEEPKPSSSHEPLEARLRKTSISFVKNLFTKSSSTEQPQ</sequence>
<keyword evidence="2" id="KW-0963">Cytoplasm</keyword>
<dbReference type="EMBL" id="KE524991">
    <property type="protein sequence ID" value="KFB39607.1"/>
    <property type="molecule type" value="Genomic_DNA"/>
</dbReference>
<evidence type="ECO:0000259" key="7">
    <source>
        <dbReference type="PROSITE" id="PS50144"/>
    </source>
</evidence>
<evidence type="ECO:0000313" key="8">
    <source>
        <dbReference type="EMBL" id="KFB39607.1"/>
    </source>
</evidence>
<dbReference type="PANTHER" id="PTHR36754:SF2">
    <property type="entry name" value="E3 UBIQUITIN-PROTEIN LIGASE TRIM37"/>
    <property type="match status" value="1"/>
</dbReference>
<gene>
    <name evidence="8" type="ORF">ZHAS_00007047</name>
</gene>
<dbReference type="GO" id="GO:0061630">
    <property type="term" value="F:ubiquitin protein ligase activity"/>
    <property type="evidence" value="ECO:0007669"/>
    <property type="project" value="TreeGrafter"/>
</dbReference>
<dbReference type="GO" id="GO:0070842">
    <property type="term" value="P:aggresome assembly"/>
    <property type="evidence" value="ECO:0007669"/>
    <property type="project" value="TreeGrafter"/>
</dbReference>
<dbReference type="Gene3D" id="3.30.40.10">
    <property type="entry name" value="Zinc/RING finger domain, C3HC4 (zinc finger)"/>
    <property type="match status" value="1"/>
</dbReference>
<dbReference type="GO" id="GO:0016235">
    <property type="term" value="C:aggresome"/>
    <property type="evidence" value="ECO:0007669"/>
    <property type="project" value="TreeGrafter"/>
</dbReference>
<feature type="domain" description="RING-type" evidence="6">
    <location>
        <begin position="19"/>
        <end position="64"/>
    </location>
</feature>
<dbReference type="Gene3D" id="2.60.210.10">
    <property type="entry name" value="Apoptosis, Tumor Necrosis Factor Receptor Associated Protein 2, Chain A"/>
    <property type="match status" value="2"/>
</dbReference>
<reference evidence="8 10" key="1">
    <citation type="journal article" date="2014" name="BMC Genomics">
        <title>Genome sequence of Anopheles sinensis provides insight into genetics basis of mosquito competence for malaria parasites.</title>
        <authorList>
            <person name="Zhou D."/>
            <person name="Zhang D."/>
            <person name="Ding G."/>
            <person name="Shi L."/>
            <person name="Hou Q."/>
            <person name="Ye Y."/>
            <person name="Xu Y."/>
            <person name="Zhou H."/>
            <person name="Xiong C."/>
            <person name="Li S."/>
            <person name="Yu J."/>
            <person name="Hong S."/>
            <person name="Yu X."/>
            <person name="Zou P."/>
            <person name="Chen C."/>
            <person name="Chang X."/>
            <person name="Wang W."/>
            <person name="Lv Y."/>
            <person name="Sun Y."/>
            <person name="Ma L."/>
            <person name="Shen B."/>
            <person name="Zhu C."/>
        </authorList>
    </citation>
    <scope>NUCLEOTIDE SEQUENCE [LARGE SCALE GENOMIC DNA]</scope>
</reference>
<dbReference type="GO" id="GO:0005164">
    <property type="term" value="F:tumor necrosis factor receptor binding"/>
    <property type="evidence" value="ECO:0007669"/>
    <property type="project" value="TreeGrafter"/>
</dbReference>
<dbReference type="SUPFAM" id="SSF49599">
    <property type="entry name" value="TRAF domain-like"/>
    <property type="match status" value="2"/>
</dbReference>
<dbReference type="Pfam" id="PF22486">
    <property type="entry name" value="MATH_2"/>
    <property type="match status" value="2"/>
</dbReference>
<dbReference type="CDD" id="cd16619">
    <property type="entry name" value="mRING-HC-C4C4_TRIM37_C-VIII"/>
    <property type="match status" value="1"/>
</dbReference>
<dbReference type="InterPro" id="IPR013083">
    <property type="entry name" value="Znf_RING/FYVE/PHD"/>
</dbReference>
<dbReference type="EnsemblMetazoa" id="ASIC007047-RA">
    <property type="protein sequence ID" value="ASIC007047-PA"/>
    <property type="gene ID" value="ASIC007047"/>
</dbReference>
<dbReference type="SMART" id="SM00184">
    <property type="entry name" value="RING"/>
    <property type="match status" value="1"/>
</dbReference>
<evidence type="ECO:0000256" key="2">
    <source>
        <dbReference type="ARBA" id="ARBA00022490"/>
    </source>
</evidence>
<dbReference type="PANTHER" id="PTHR36754">
    <property type="entry name" value="E3 UBIQUITIN-PROTEIN LIGASE TRIM37"/>
    <property type="match status" value="1"/>
</dbReference>
<protein>
    <submittedName>
        <fullName evidence="8">AGAP004202-PA-like protein</fullName>
    </submittedName>
</protein>
<dbReference type="SUPFAM" id="SSF57850">
    <property type="entry name" value="RING/U-box"/>
    <property type="match status" value="1"/>
</dbReference>
<dbReference type="GO" id="GO:0008270">
    <property type="term" value="F:zinc ion binding"/>
    <property type="evidence" value="ECO:0007669"/>
    <property type="project" value="UniProtKB-KW"/>
</dbReference>